<dbReference type="HAMAP" id="MF_01808">
    <property type="entry name" value="Recomb_XerC_XerD"/>
    <property type="match status" value="1"/>
</dbReference>
<dbReference type="InterPro" id="IPR002104">
    <property type="entry name" value="Integrase_catalytic"/>
</dbReference>
<dbReference type="SUPFAM" id="SSF56349">
    <property type="entry name" value="DNA breaking-rejoining enzymes"/>
    <property type="match status" value="1"/>
</dbReference>
<dbReference type="Gene3D" id="1.10.150.130">
    <property type="match status" value="1"/>
</dbReference>
<reference evidence="12 13" key="1">
    <citation type="journal article" date="2014" name="Proc. Natl. Acad. Sci. U.S.A.">
        <title>Functional characterization of flavobacteria rhodopsins reveals a unique class of light-driven chloride pump in bacteria.</title>
        <authorList>
            <person name="Yoshizawa S."/>
            <person name="Kumagai Y."/>
            <person name="Kim H."/>
            <person name="Ogura Y."/>
            <person name="Hayashi T."/>
            <person name="Iwasaki W."/>
            <person name="DeLong E.F."/>
            <person name="Kogure K."/>
        </authorList>
    </citation>
    <scope>NUCLEOTIDE SEQUENCE [LARGE SCALE GENOMIC DNA]</scope>
    <source>
        <strain evidence="12 13">S1-08</strain>
    </source>
</reference>
<evidence type="ECO:0000256" key="1">
    <source>
        <dbReference type="ARBA" id="ARBA00004496"/>
    </source>
</evidence>
<gene>
    <name evidence="9" type="primary">xerC</name>
    <name evidence="12" type="ORF">NMS_1469</name>
</gene>
<evidence type="ECO:0000256" key="8">
    <source>
        <dbReference type="ARBA" id="ARBA00023306"/>
    </source>
</evidence>
<keyword evidence="6 9" id="KW-0238">DNA-binding</keyword>
<keyword evidence="5 9" id="KW-0229">DNA integration</keyword>
<dbReference type="HOGENOM" id="CLU_027562_9_0_10"/>
<dbReference type="RefSeq" id="WP_041496078.1">
    <property type="nucleotide sequence ID" value="NZ_AP014548.1"/>
</dbReference>
<feature type="active site" evidence="9">
    <location>
        <position position="236"/>
    </location>
</feature>
<evidence type="ECO:0000256" key="9">
    <source>
        <dbReference type="HAMAP-Rule" id="MF_01808"/>
    </source>
</evidence>
<dbReference type="EMBL" id="AP014548">
    <property type="protein sequence ID" value="BAO55478.1"/>
    <property type="molecule type" value="Genomic_DNA"/>
</dbReference>
<evidence type="ECO:0000256" key="7">
    <source>
        <dbReference type="ARBA" id="ARBA00023172"/>
    </source>
</evidence>
<dbReference type="Pfam" id="PF02899">
    <property type="entry name" value="Phage_int_SAM_1"/>
    <property type="match status" value="1"/>
</dbReference>
<dbReference type="PROSITE" id="PS51900">
    <property type="entry name" value="CB"/>
    <property type="match status" value="1"/>
</dbReference>
<comment type="similarity">
    <text evidence="9">Belongs to the 'phage' integrase family. XerC subfamily.</text>
</comment>
<dbReference type="Gene3D" id="1.10.443.10">
    <property type="entry name" value="Intergrase catalytic core"/>
    <property type="match status" value="1"/>
</dbReference>
<dbReference type="PROSITE" id="PS51898">
    <property type="entry name" value="TYR_RECOMBINASE"/>
    <property type="match status" value="1"/>
</dbReference>
<feature type="active site" evidence="9">
    <location>
        <position position="168"/>
    </location>
</feature>
<dbReference type="InterPro" id="IPR044068">
    <property type="entry name" value="CB"/>
</dbReference>
<evidence type="ECO:0000259" key="10">
    <source>
        <dbReference type="PROSITE" id="PS51898"/>
    </source>
</evidence>
<evidence type="ECO:0000256" key="6">
    <source>
        <dbReference type="ARBA" id="ARBA00023125"/>
    </source>
</evidence>
<proteinExistence type="inferred from homology"/>
<dbReference type="KEGG" id="nmf:NMS_1469"/>
<dbReference type="GO" id="GO:0006313">
    <property type="term" value="P:DNA transposition"/>
    <property type="evidence" value="ECO:0007669"/>
    <property type="project" value="UniProtKB-UniRule"/>
</dbReference>
<dbReference type="GO" id="GO:0051301">
    <property type="term" value="P:cell division"/>
    <property type="evidence" value="ECO:0007669"/>
    <property type="project" value="UniProtKB-KW"/>
</dbReference>
<evidence type="ECO:0000256" key="4">
    <source>
        <dbReference type="ARBA" id="ARBA00022829"/>
    </source>
</evidence>
<dbReference type="InterPro" id="IPR013762">
    <property type="entry name" value="Integrase-like_cat_sf"/>
</dbReference>
<dbReference type="InterPro" id="IPR011010">
    <property type="entry name" value="DNA_brk_join_enz"/>
</dbReference>
<dbReference type="PANTHER" id="PTHR30349:SF77">
    <property type="entry name" value="TYROSINE RECOMBINASE XERC"/>
    <property type="match status" value="1"/>
</dbReference>
<keyword evidence="3 9" id="KW-0132">Cell division</keyword>
<dbReference type="Proteomes" id="UP000031760">
    <property type="component" value="Chromosome"/>
</dbReference>
<comment type="function">
    <text evidence="9">Site-specific tyrosine recombinase, which acts by catalyzing the cutting and rejoining of the recombining DNA molecules. The XerC-XerD complex is essential to convert dimers of the bacterial chromosome into monomers to permit their segregation at cell division. It also contributes to the segregational stability of plasmids.</text>
</comment>
<dbReference type="STRING" id="1454201.NMS_1469"/>
<feature type="active site" evidence="9">
    <location>
        <position position="239"/>
    </location>
</feature>
<evidence type="ECO:0000313" key="12">
    <source>
        <dbReference type="EMBL" id="BAO55478.1"/>
    </source>
</evidence>
<dbReference type="OrthoDB" id="9801717at2"/>
<feature type="active site" evidence="9">
    <location>
        <position position="262"/>
    </location>
</feature>
<comment type="subunit">
    <text evidence="9">Forms a cyclic heterotetrameric complex composed of two molecules of XerC and two molecules of XerD.</text>
</comment>
<feature type="active site" evidence="9">
    <location>
        <position position="144"/>
    </location>
</feature>
<organism evidence="12 13">
    <name type="scientific">Nonlabens marinus S1-08</name>
    <dbReference type="NCBI Taxonomy" id="1454201"/>
    <lineage>
        <taxon>Bacteria</taxon>
        <taxon>Pseudomonadati</taxon>
        <taxon>Bacteroidota</taxon>
        <taxon>Flavobacteriia</taxon>
        <taxon>Flavobacteriales</taxon>
        <taxon>Flavobacteriaceae</taxon>
        <taxon>Nonlabens</taxon>
    </lineage>
</organism>
<keyword evidence="4 9" id="KW-0159">Chromosome partition</keyword>
<dbReference type="InterPro" id="IPR050090">
    <property type="entry name" value="Tyrosine_recombinase_XerCD"/>
</dbReference>
<keyword evidence="13" id="KW-1185">Reference proteome</keyword>
<dbReference type="GO" id="GO:0007059">
    <property type="term" value="P:chromosome segregation"/>
    <property type="evidence" value="ECO:0007669"/>
    <property type="project" value="UniProtKB-UniRule"/>
</dbReference>
<feature type="active site" description="O-(3'-phospho-DNA)-tyrosine intermediate" evidence="9">
    <location>
        <position position="271"/>
    </location>
</feature>
<dbReference type="PANTHER" id="PTHR30349">
    <property type="entry name" value="PHAGE INTEGRASE-RELATED"/>
    <property type="match status" value="1"/>
</dbReference>
<evidence type="ECO:0000256" key="3">
    <source>
        <dbReference type="ARBA" id="ARBA00022618"/>
    </source>
</evidence>
<accession>W8VVI6</accession>
<keyword evidence="8 9" id="KW-0131">Cell cycle</keyword>
<name>W8VVI6_9FLAO</name>
<dbReference type="InterPro" id="IPR023009">
    <property type="entry name" value="Tyrosine_recombinase_XerC/XerD"/>
</dbReference>
<protein>
    <recommendedName>
        <fullName evidence="9">Tyrosine recombinase XerC</fullName>
    </recommendedName>
</protein>
<dbReference type="InterPro" id="IPR004107">
    <property type="entry name" value="Integrase_SAM-like_N"/>
</dbReference>
<sequence>MHLSDFKKYLSLEKHYSAHTSDSYLRDLEQFQELLKTHEVSLDEANYSMVRQWMSELMDSGISSRSINRKMSSLKAYYKFLRAQGHTEKNIMTLHKSLKTSTKVQVPFSQKEVGELLNQPYDKTSFVAVRDRAIIELLYVTGMRRAELISLDINAVEVSQGRIKVLGKRNKERIIPLLEHTQTILLDYLSLRDELSGESNRFFITESGNSIYPSLVYRTVTSYLKQVSLKVKVSPHVLRHTFATHLLDKGADLNAVKELLGHSSLASTQVYTHTSMQALKNIHSKAHPRNK</sequence>
<dbReference type="InterPro" id="IPR010998">
    <property type="entry name" value="Integrase_recombinase_N"/>
</dbReference>
<dbReference type="GO" id="GO:0003677">
    <property type="term" value="F:DNA binding"/>
    <property type="evidence" value="ECO:0007669"/>
    <property type="project" value="UniProtKB-UniRule"/>
</dbReference>
<feature type="domain" description="Tyr recombinase" evidence="10">
    <location>
        <begin position="103"/>
        <end position="284"/>
    </location>
</feature>
<evidence type="ECO:0000313" key="13">
    <source>
        <dbReference type="Proteomes" id="UP000031760"/>
    </source>
</evidence>
<dbReference type="AlphaFoldDB" id="W8VVI6"/>
<dbReference type="GO" id="GO:0005737">
    <property type="term" value="C:cytoplasm"/>
    <property type="evidence" value="ECO:0007669"/>
    <property type="project" value="UniProtKB-SubCell"/>
</dbReference>
<evidence type="ECO:0000259" key="11">
    <source>
        <dbReference type="PROSITE" id="PS51900"/>
    </source>
</evidence>
<keyword evidence="2 9" id="KW-0963">Cytoplasm</keyword>
<evidence type="ECO:0000256" key="5">
    <source>
        <dbReference type="ARBA" id="ARBA00022908"/>
    </source>
</evidence>
<dbReference type="GO" id="GO:0009037">
    <property type="term" value="F:tyrosine-based site-specific recombinase activity"/>
    <property type="evidence" value="ECO:0007669"/>
    <property type="project" value="UniProtKB-UniRule"/>
</dbReference>
<evidence type="ECO:0000256" key="2">
    <source>
        <dbReference type="ARBA" id="ARBA00022490"/>
    </source>
</evidence>
<comment type="subcellular location">
    <subcellularLocation>
        <location evidence="1 9">Cytoplasm</location>
    </subcellularLocation>
</comment>
<keyword evidence="7 9" id="KW-0233">DNA recombination</keyword>
<dbReference type="Pfam" id="PF00589">
    <property type="entry name" value="Phage_integrase"/>
    <property type="match status" value="1"/>
</dbReference>
<feature type="domain" description="Core-binding (CB)" evidence="11">
    <location>
        <begin position="1"/>
        <end position="82"/>
    </location>
</feature>